<dbReference type="Proteomes" id="UP000517759">
    <property type="component" value="Unassembled WGS sequence"/>
</dbReference>
<proteinExistence type="predicted"/>
<dbReference type="CDD" id="cd02440">
    <property type="entry name" value="AdoMet_MTases"/>
    <property type="match status" value="1"/>
</dbReference>
<keyword evidence="3" id="KW-0489">Methyltransferase</keyword>
<evidence type="ECO:0000313" key="4">
    <source>
        <dbReference type="Proteomes" id="UP000517759"/>
    </source>
</evidence>
<accession>A0A7W6F8Q3</accession>
<dbReference type="GO" id="GO:0032259">
    <property type="term" value="P:methylation"/>
    <property type="evidence" value="ECO:0007669"/>
    <property type="project" value="UniProtKB-KW"/>
</dbReference>
<keyword evidence="5" id="KW-1185">Reference proteome</keyword>
<dbReference type="Proteomes" id="UP001156881">
    <property type="component" value="Unassembled WGS sequence"/>
</dbReference>
<reference evidence="2" key="1">
    <citation type="journal article" date="2014" name="Int. J. Syst. Evol. Microbiol.">
        <title>Complete genome of a new Firmicutes species belonging to the dominant human colonic microbiota ('Ruminococcus bicirculans') reveals two chromosomes and a selective capacity to utilize plant glucans.</title>
        <authorList>
            <consortium name="NISC Comparative Sequencing Program"/>
            <person name="Wegmann U."/>
            <person name="Louis P."/>
            <person name="Goesmann A."/>
            <person name="Henrissat B."/>
            <person name="Duncan S.H."/>
            <person name="Flint H.J."/>
        </authorList>
    </citation>
    <scope>NUCLEOTIDE SEQUENCE</scope>
    <source>
        <strain evidence="2">NBRC 107710</strain>
    </source>
</reference>
<evidence type="ECO:0000259" key="1">
    <source>
        <dbReference type="Pfam" id="PF08241"/>
    </source>
</evidence>
<comment type="caution">
    <text evidence="3">The sequence shown here is derived from an EMBL/GenBank/DDBJ whole genome shotgun (WGS) entry which is preliminary data.</text>
</comment>
<evidence type="ECO:0000313" key="3">
    <source>
        <dbReference type="EMBL" id="MBB3904698.1"/>
    </source>
</evidence>
<dbReference type="RefSeq" id="WP_183508765.1">
    <property type="nucleotide sequence ID" value="NZ_BSPG01000054.1"/>
</dbReference>
<feature type="domain" description="Methyltransferase type 11" evidence="1">
    <location>
        <begin position="48"/>
        <end position="142"/>
    </location>
</feature>
<dbReference type="AlphaFoldDB" id="A0A7W6F8Q3"/>
<organism evidence="3 4">
    <name type="scientific">Methylobacterium brachythecii</name>
    <dbReference type="NCBI Taxonomy" id="1176177"/>
    <lineage>
        <taxon>Bacteria</taxon>
        <taxon>Pseudomonadati</taxon>
        <taxon>Pseudomonadota</taxon>
        <taxon>Alphaproteobacteria</taxon>
        <taxon>Hyphomicrobiales</taxon>
        <taxon>Methylobacteriaceae</taxon>
        <taxon>Methylobacterium</taxon>
    </lineage>
</organism>
<dbReference type="PANTHER" id="PTHR43861">
    <property type="entry name" value="TRANS-ACONITATE 2-METHYLTRANSFERASE-RELATED"/>
    <property type="match status" value="1"/>
</dbReference>
<dbReference type="InterPro" id="IPR013216">
    <property type="entry name" value="Methyltransf_11"/>
</dbReference>
<reference evidence="3 4" key="3">
    <citation type="submission" date="2020-08" db="EMBL/GenBank/DDBJ databases">
        <title>Genomic Encyclopedia of Type Strains, Phase IV (KMG-IV): sequencing the most valuable type-strain genomes for metagenomic binning, comparative biology and taxonomic classification.</title>
        <authorList>
            <person name="Goeker M."/>
        </authorList>
    </citation>
    <scope>NUCLEOTIDE SEQUENCE [LARGE SCALE GENOMIC DNA]</scope>
    <source>
        <strain evidence="3 4">DSM 24105</strain>
    </source>
</reference>
<dbReference type="EC" id="2.1.1.197" evidence="3"/>
<dbReference type="SUPFAM" id="SSF53335">
    <property type="entry name" value="S-adenosyl-L-methionine-dependent methyltransferases"/>
    <property type="match status" value="1"/>
</dbReference>
<dbReference type="Gene3D" id="3.40.50.150">
    <property type="entry name" value="Vaccinia Virus protein VP39"/>
    <property type="match status" value="1"/>
</dbReference>
<evidence type="ECO:0000313" key="5">
    <source>
        <dbReference type="Proteomes" id="UP001156881"/>
    </source>
</evidence>
<reference evidence="5" key="2">
    <citation type="journal article" date="2019" name="Int. J. Syst. Evol. Microbiol.">
        <title>The Global Catalogue of Microorganisms (GCM) 10K type strain sequencing project: providing services to taxonomists for standard genome sequencing and annotation.</title>
        <authorList>
            <consortium name="The Broad Institute Genomics Platform"/>
            <consortium name="The Broad Institute Genome Sequencing Center for Infectious Disease"/>
            <person name="Wu L."/>
            <person name="Ma J."/>
        </authorList>
    </citation>
    <scope>NUCLEOTIDE SEQUENCE [LARGE SCALE GENOMIC DNA]</scope>
    <source>
        <strain evidence="5">NBRC 107710</strain>
    </source>
</reference>
<dbReference type="Pfam" id="PF08241">
    <property type="entry name" value="Methyltransf_11"/>
    <property type="match status" value="1"/>
</dbReference>
<name>A0A7W6F8Q3_9HYPH</name>
<evidence type="ECO:0000313" key="2">
    <source>
        <dbReference type="EMBL" id="GLS46808.1"/>
    </source>
</evidence>
<dbReference type="InterPro" id="IPR029063">
    <property type="entry name" value="SAM-dependent_MTases_sf"/>
</dbReference>
<reference evidence="2" key="4">
    <citation type="submission" date="2023-01" db="EMBL/GenBank/DDBJ databases">
        <title>Draft genome sequence of Methylobacterium brachythecii strain NBRC 107710.</title>
        <authorList>
            <person name="Sun Q."/>
            <person name="Mori K."/>
        </authorList>
    </citation>
    <scope>NUCLEOTIDE SEQUENCE</scope>
    <source>
        <strain evidence="2">NBRC 107710</strain>
    </source>
</reference>
<gene>
    <name evidence="2" type="ORF">GCM10007884_48050</name>
    <name evidence="3" type="ORF">GGR33_004221</name>
</gene>
<dbReference type="EMBL" id="BSPG01000054">
    <property type="protein sequence ID" value="GLS46808.1"/>
    <property type="molecule type" value="Genomic_DNA"/>
</dbReference>
<dbReference type="EMBL" id="JACIDN010000008">
    <property type="protein sequence ID" value="MBB3904698.1"/>
    <property type="molecule type" value="Genomic_DNA"/>
</dbReference>
<sequence>MTAWKQAVARAFDRADEYDGAARIQAVVAEGLAAAIAAEPLAPSPRVLEIGCGTGFLTQALRSRVSVGPMLASDIAPAMIARCRKRIGEAPDLHFAVMDAERPAAAAGFDLIASSLAAQWFADLPSALAELAALLRPGGLLAVTTLAAGTFREWDAAQDSVGRISATPAYPSIETLRVMRFEGCSTEIGLEDVRESHADAATFLRALKAIGAHTPSDQAATGSVGQLRRALHAFDARGATVTYAVANCMIRRAD</sequence>
<dbReference type="GO" id="GO:0102130">
    <property type="term" value="F:malonyl-CoA methyltransferase activity"/>
    <property type="evidence" value="ECO:0007669"/>
    <property type="project" value="UniProtKB-EC"/>
</dbReference>
<protein>
    <submittedName>
        <fullName evidence="3">Malonyl-CoA O-methyltransferase</fullName>
        <ecNumber evidence="3">2.1.1.197</ecNumber>
    </submittedName>
</protein>
<keyword evidence="3" id="KW-0808">Transferase</keyword>
<dbReference type="PANTHER" id="PTHR43861:SF1">
    <property type="entry name" value="TRANS-ACONITATE 2-METHYLTRANSFERASE"/>
    <property type="match status" value="1"/>
</dbReference>
<dbReference type="GO" id="GO:0008757">
    <property type="term" value="F:S-adenosylmethionine-dependent methyltransferase activity"/>
    <property type="evidence" value="ECO:0007669"/>
    <property type="project" value="InterPro"/>
</dbReference>